<keyword evidence="1" id="KW-0784">Thiamine biosynthesis</keyword>
<dbReference type="AlphaFoldDB" id="A0AAV4LFK3"/>
<dbReference type="InterPro" id="IPR006283">
    <property type="entry name" value="ThiL-like"/>
</dbReference>
<proteinExistence type="inferred from homology"/>
<gene>
    <name evidence="1 4" type="primary">thiL</name>
    <name evidence="4" type="ORF">DNHGIG_18480</name>
</gene>
<dbReference type="GO" id="GO:0009228">
    <property type="term" value="P:thiamine biosynthetic process"/>
    <property type="evidence" value="ECO:0007669"/>
    <property type="project" value="UniProtKB-KW"/>
</dbReference>
<dbReference type="Pfam" id="PF00586">
    <property type="entry name" value="AIRS"/>
    <property type="match status" value="1"/>
</dbReference>
<comment type="caution">
    <text evidence="4">The sequence shown here is derived from an EMBL/GenBank/DDBJ whole genome shotgun (WGS) entry which is preliminary data.</text>
</comment>
<feature type="binding site" evidence="1">
    <location>
        <position position="79"/>
    </location>
    <ligand>
        <name>Mg(2+)</name>
        <dbReference type="ChEBI" id="CHEBI:18420"/>
        <label>3</label>
    </ligand>
</feature>
<feature type="binding site" evidence="1">
    <location>
        <position position="330"/>
    </location>
    <ligand>
        <name>substrate</name>
    </ligand>
</feature>
<dbReference type="GO" id="GO:0009229">
    <property type="term" value="P:thiamine diphosphate biosynthetic process"/>
    <property type="evidence" value="ECO:0007669"/>
    <property type="project" value="UniProtKB-UniRule"/>
</dbReference>
<feature type="binding site" evidence="1">
    <location>
        <position position="221"/>
    </location>
    <ligand>
        <name>Mg(2+)</name>
        <dbReference type="ChEBI" id="CHEBI:18420"/>
        <label>3</label>
    </ligand>
</feature>
<dbReference type="InterPro" id="IPR016188">
    <property type="entry name" value="PurM-like_N"/>
</dbReference>
<comment type="function">
    <text evidence="1">Catalyzes the ATP-dependent phosphorylation of thiamine-monophosphate (TMP) to form thiamine-pyrophosphate (TPP), the active form of vitamin B1.</text>
</comment>
<feature type="binding site" evidence="1">
    <location>
        <position position="79"/>
    </location>
    <ligand>
        <name>Mg(2+)</name>
        <dbReference type="ChEBI" id="CHEBI:18420"/>
        <label>2</label>
    </ligand>
</feature>
<dbReference type="CDD" id="cd02194">
    <property type="entry name" value="ThiL"/>
    <property type="match status" value="1"/>
</dbReference>
<dbReference type="PANTHER" id="PTHR30270:SF0">
    <property type="entry name" value="THIAMINE-MONOPHOSPHATE KINASE"/>
    <property type="match status" value="1"/>
</dbReference>
<reference evidence="4" key="1">
    <citation type="journal article" date="2023" name="Int. J. Syst. Evol. Microbiol.">
        <title>Collibacillus ludicampi gen. nov., sp. nov., a new soil bacterium of the family Alicyclobacillaceae.</title>
        <authorList>
            <person name="Jojima T."/>
            <person name="Ioku Y."/>
            <person name="Fukuta Y."/>
            <person name="Shirasaka N."/>
            <person name="Matsumura Y."/>
            <person name="Mori M."/>
        </authorList>
    </citation>
    <scope>NUCLEOTIDE SEQUENCE</scope>
    <source>
        <strain evidence="4">TP075</strain>
    </source>
</reference>
<dbReference type="InterPro" id="IPR010918">
    <property type="entry name" value="PurM-like_C_dom"/>
</dbReference>
<feature type="binding site" evidence="1">
    <location>
        <position position="274"/>
    </location>
    <ligand>
        <name>substrate</name>
    </ligand>
</feature>
<comment type="catalytic activity">
    <reaction evidence="1">
        <text>thiamine phosphate + ATP = thiamine diphosphate + ADP</text>
        <dbReference type="Rhea" id="RHEA:15913"/>
        <dbReference type="ChEBI" id="CHEBI:30616"/>
        <dbReference type="ChEBI" id="CHEBI:37575"/>
        <dbReference type="ChEBI" id="CHEBI:58937"/>
        <dbReference type="ChEBI" id="CHEBI:456216"/>
        <dbReference type="EC" id="2.7.4.16"/>
    </reaction>
</comment>
<feature type="binding site" evidence="1">
    <location>
        <begin position="126"/>
        <end position="127"/>
    </location>
    <ligand>
        <name>ATP</name>
        <dbReference type="ChEBI" id="CHEBI:30616"/>
    </ligand>
</feature>
<protein>
    <recommendedName>
        <fullName evidence="1">Thiamine-monophosphate kinase</fullName>
        <shortName evidence="1">TMP kinase</shortName>
        <shortName evidence="1">Thiamine-phosphate kinase</shortName>
        <ecNumber evidence="1">2.7.4.16</ecNumber>
    </recommendedName>
</protein>
<dbReference type="NCBIfam" id="TIGR01379">
    <property type="entry name" value="thiL"/>
    <property type="match status" value="1"/>
</dbReference>
<sequence>MFIKEIGEFGLIDRLARKLGQPDESVIVGIGDDAAVLQVKEGYQVVMTTDMLVEGVHFLPQTISFHNLGFKSVAVSISDIAAMGGIPKHAVISLAIPPMVHVESLESLYEGVAEICSQHGTHVVGGDIVKIQERLVISVTLLGEVETGRALLRSGAKPGDVVFVSGTVGGSAAGLSLLQGEGDRVSVTERDKLIEFHQRPEPQVLLGRLLQQSGSCTSCNDISDGLASELNEIAQASGVGMEIDRLAIPIHSAVRSFASAVQKDPLDFALFGGEDYQLVGTARADGFPALQMRAREMGISLTRIGIVTKEKGVWLTSGGQEPRLIEAKGYCHF</sequence>
<evidence type="ECO:0000313" key="5">
    <source>
        <dbReference type="Proteomes" id="UP001057291"/>
    </source>
</evidence>
<evidence type="ECO:0000259" key="2">
    <source>
        <dbReference type="Pfam" id="PF00586"/>
    </source>
</evidence>
<feature type="binding site" evidence="1">
    <location>
        <position position="127"/>
    </location>
    <ligand>
        <name>Mg(2+)</name>
        <dbReference type="ChEBI" id="CHEBI:18420"/>
        <label>1</label>
    </ligand>
</feature>
<dbReference type="PANTHER" id="PTHR30270">
    <property type="entry name" value="THIAMINE-MONOPHOSPHATE KINASE"/>
    <property type="match status" value="1"/>
</dbReference>
<feature type="domain" description="PurM-like N-terminal" evidence="2">
    <location>
        <begin position="31"/>
        <end position="145"/>
    </location>
</feature>
<dbReference type="GO" id="GO:0009030">
    <property type="term" value="F:thiamine-phosphate kinase activity"/>
    <property type="evidence" value="ECO:0007669"/>
    <property type="project" value="UniProtKB-UniRule"/>
</dbReference>
<feature type="binding site" evidence="1">
    <location>
        <position position="79"/>
    </location>
    <ligand>
        <name>Mg(2+)</name>
        <dbReference type="ChEBI" id="CHEBI:18420"/>
        <label>4</label>
    </ligand>
</feature>
<comment type="miscellaneous">
    <text evidence="1">Reaction mechanism of ThiL seems to utilize a direct, inline transfer of the gamma-phosphate of ATP to TMP rather than a phosphorylated enzyme intermediate.</text>
</comment>
<evidence type="ECO:0000256" key="1">
    <source>
        <dbReference type="HAMAP-Rule" id="MF_02128"/>
    </source>
</evidence>
<comment type="pathway">
    <text evidence="1">Cofactor biosynthesis; thiamine diphosphate biosynthesis; thiamine diphosphate from thiamine phosphate: step 1/1.</text>
</comment>
<feature type="binding site" evidence="1">
    <location>
        <position position="224"/>
    </location>
    <ligand>
        <name>Mg(2+)</name>
        <dbReference type="ChEBI" id="CHEBI:18420"/>
        <label>5</label>
    </ligand>
</feature>
<dbReference type="PIRSF" id="PIRSF005303">
    <property type="entry name" value="Thiam_monoph_kin"/>
    <property type="match status" value="1"/>
</dbReference>
<dbReference type="EMBL" id="BOQE01000001">
    <property type="protein sequence ID" value="GIM46299.1"/>
    <property type="molecule type" value="Genomic_DNA"/>
</dbReference>
<name>A0AAV4LFK3_9BACL</name>
<dbReference type="Pfam" id="PF02769">
    <property type="entry name" value="AIRS_C"/>
    <property type="match status" value="1"/>
</dbReference>
<accession>A0AAV4LFK3</accession>
<feature type="binding site" evidence="1">
    <location>
        <position position="33"/>
    </location>
    <ligand>
        <name>Mg(2+)</name>
        <dbReference type="ChEBI" id="CHEBI:18420"/>
        <label>4</label>
    </ligand>
</feature>
<dbReference type="GO" id="GO:0005524">
    <property type="term" value="F:ATP binding"/>
    <property type="evidence" value="ECO:0007669"/>
    <property type="project" value="UniProtKB-UniRule"/>
</dbReference>
<evidence type="ECO:0000259" key="3">
    <source>
        <dbReference type="Pfam" id="PF02769"/>
    </source>
</evidence>
<feature type="binding site" evidence="1">
    <location>
        <position position="50"/>
    </location>
    <ligand>
        <name>Mg(2+)</name>
        <dbReference type="ChEBI" id="CHEBI:18420"/>
        <label>2</label>
    </ligand>
</feature>
<dbReference type="EC" id="2.7.4.16" evidence="1"/>
<keyword evidence="1" id="KW-0067">ATP-binding</keyword>
<feature type="binding site" evidence="1">
    <location>
        <position position="50"/>
    </location>
    <ligand>
        <name>Mg(2+)</name>
        <dbReference type="ChEBI" id="CHEBI:18420"/>
        <label>1</label>
    </ligand>
</feature>
<feature type="binding site" evidence="1">
    <location>
        <position position="33"/>
    </location>
    <ligand>
        <name>Mg(2+)</name>
        <dbReference type="ChEBI" id="CHEBI:18420"/>
        <label>3</label>
    </ligand>
</feature>
<feature type="binding site" evidence="1">
    <location>
        <position position="49"/>
    </location>
    <ligand>
        <name>Mg(2+)</name>
        <dbReference type="ChEBI" id="CHEBI:18420"/>
        <label>1</label>
    </ligand>
</feature>
<dbReference type="Proteomes" id="UP001057291">
    <property type="component" value="Unassembled WGS sequence"/>
</dbReference>
<dbReference type="GO" id="GO:0000287">
    <property type="term" value="F:magnesium ion binding"/>
    <property type="evidence" value="ECO:0007669"/>
    <property type="project" value="UniProtKB-UniRule"/>
</dbReference>
<feature type="binding site" evidence="1">
    <location>
        <position position="48"/>
    </location>
    <ligand>
        <name>Mg(2+)</name>
        <dbReference type="ChEBI" id="CHEBI:18420"/>
        <label>4</label>
    </ligand>
</feature>
<feature type="binding site" evidence="1">
    <location>
        <position position="153"/>
    </location>
    <ligand>
        <name>ATP</name>
        <dbReference type="ChEBI" id="CHEBI:30616"/>
    </ligand>
</feature>
<feature type="binding site" evidence="1">
    <location>
        <position position="109"/>
    </location>
    <ligand>
        <name>ATP</name>
        <dbReference type="ChEBI" id="CHEBI:30616"/>
    </ligand>
</feature>
<keyword evidence="1" id="KW-0808">Transferase</keyword>
<dbReference type="Gene3D" id="3.90.650.10">
    <property type="entry name" value="PurM-like C-terminal domain"/>
    <property type="match status" value="1"/>
</dbReference>
<dbReference type="InterPro" id="IPR036921">
    <property type="entry name" value="PurM-like_N_sf"/>
</dbReference>
<feature type="domain" description="PurM-like C-terminal" evidence="3">
    <location>
        <begin position="157"/>
        <end position="312"/>
    </location>
</feature>
<dbReference type="Gene3D" id="3.30.1330.10">
    <property type="entry name" value="PurM-like, N-terminal domain"/>
    <property type="match status" value="1"/>
</dbReference>
<feature type="binding site" evidence="1">
    <location>
        <position position="57"/>
    </location>
    <ligand>
        <name>substrate</name>
    </ligand>
</feature>
<keyword evidence="1" id="KW-0547">Nucleotide-binding</keyword>
<evidence type="ECO:0000313" key="4">
    <source>
        <dbReference type="EMBL" id="GIM46299.1"/>
    </source>
</evidence>
<keyword evidence="1 4" id="KW-0418">Kinase</keyword>
<comment type="similarity">
    <text evidence="1">Belongs to the thiamine-monophosphate kinase family.</text>
</comment>
<dbReference type="InterPro" id="IPR036676">
    <property type="entry name" value="PurM-like_C_sf"/>
</dbReference>
<dbReference type="SUPFAM" id="SSF56042">
    <property type="entry name" value="PurM C-terminal domain-like"/>
    <property type="match status" value="1"/>
</dbReference>
<dbReference type="RefSeq" id="WP_282199419.1">
    <property type="nucleotide sequence ID" value="NZ_BOQE01000001.1"/>
</dbReference>
<organism evidence="4 5">
    <name type="scientific">Collibacillus ludicampi</name>
    <dbReference type="NCBI Taxonomy" id="2771369"/>
    <lineage>
        <taxon>Bacteria</taxon>
        <taxon>Bacillati</taxon>
        <taxon>Bacillota</taxon>
        <taxon>Bacilli</taxon>
        <taxon>Bacillales</taxon>
        <taxon>Alicyclobacillaceae</taxon>
        <taxon>Collibacillus</taxon>
    </lineage>
</organism>
<keyword evidence="1" id="KW-0460">Magnesium</keyword>
<keyword evidence="1" id="KW-0479">Metal-binding</keyword>
<keyword evidence="5" id="KW-1185">Reference proteome</keyword>
<feature type="binding site" evidence="1">
    <location>
        <position position="223"/>
    </location>
    <ligand>
        <name>ATP</name>
        <dbReference type="ChEBI" id="CHEBI:30616"/>
    </ligand>
</feature>
<dbReference type="SUPFAM" id="SSF55326">
    <property type="entry name" value="PurM N-terminal domain-like"/>
    <property type="match status" value="1"/>
</dbReference>
<dbReference type="HAMAP" id="MF_02128">
    <property type="entry name" value="TMP_kinase"/>
    <property type="match status" value="1"/>
</dbReference>